<comment type="subcellular location">
    <subcellularLocation>
        <location evidence="1">Cell membrane</location>
        <topology evidence="1">Lipid-anchor</topology>
    </subcellularLocation>
</comment>
<evidence type="ECO:0000256" key="10">
    <source>
        <dbReference type="ARBA" id="ARBA00023288"/>
    </source>
</evidence>
<evidence type="ECO:0000256" key="1">
    <source>
        <dbReference type="ARBA" id="ARBA00004193"/>
    </source>
</evidence>
<dbReference type="EMBL" id="JAMZMK010008580">
    <property type="protein sequence ID" value="KAI7739677.1"/>
    <property type="molecule type" value="Genomic_DNA"/>
</dbReference>
<dbReference type="InterPro" id="IPR021109">
    <property type="entry name" value="Peptidase_aspartic_dom_sf"/>
</dbReference>
<evidence type="ECO:0000256" key="11">
    <source>
        <dbReference type="PIRSR" id="PIRSR601461-1"/>
    </source>
</evidence>
<protein>
    <recommendedName>
        <fullName evidence="14">Peptidase A1 domain-containing protein</fullName>
    </recommendedName>
</protein>
<evidence type="ECO:0000256" key="9">
    <source>
        <dbReference type="ARBA" id="ARBA00023180"/>
    </source>
</evidence>
<evidence type="ECO:0000256" key="4">
    <source>
        <dbReference type="ARBA" id="ARBA00022670"/>
    </source>
</evidence>
<dbReference type="PANTHER" id="PTHR13683:SF834">
    <property type="entry name" value="NEPENTHESIN"/>
    <property type="match status" value="1"/>
</dbReference>
<dbReference type="InterPro" id="IPR001969">
    <property type="entry name" value="Aspartic_peptidase_AS"/>
</dbReference>
<dbReference type="GO" id="GO:0005886">
    <property type="term" value="C:plasma membrane"/>
    <property type="evidence" value="ECO:0007669"/>
    <property type="project" value="UniProtKB-SubCell"/>
</dbReference>
<feature type="active site" evidence="11">
    <location>
        <position position="324"/>
    </location>
</feature>
<name>A0AAD5GES6_AMBAR</name>
<proteinExistence type="inferred from homology"/>
<keyword evidence="6 12" id="KW-0064">Aspartyl protease</keyword>
<dbReference type="GO" id="GO:0006508">
    <property type="term" value="P:proteolysis"/>
    <property type="evidence" value="ECO:0007669"/>
    <property type="project" value="UniProtKB-KW"/>
</dbReference>
<accession>A0AAD5GES6</accession>
<evidence type="ECO:0000256" key="13">
    <source>
        <dbReference type="SAM" id="SignalP"/>
    </source>
</evidence>
<dbReference type="Pfam" id="PF14541">
    <property type="entry name" value="TAXi_C"/>
    <property type="match status" value="1"/>
</dbReference>
<keyword evidence="16" id="KW-1185">Reference proteome</keyword>
<dbReference type="Gene3D" id="2.40.70.10">
    <property type="entry name" value="Acid Proteases"/>
    <property type="match status" value="2"/>
</dbReference>
<evidence type="ECO:0000256" key="7">
    <source>
        <dbReference type="ARBA" id="ARBA00022801"/>
    </source>
</evidence>
<dbReference type="Pfam" id="PF14543">
    <property type="entry name" value="TAXi_N"/>
    <property type="match status" value="1"/>
</dbReference>
<gene>
    <name evidence="15" type="ORF">M8C21_020544</name>
</gene>
<keyword evidence="7 12" id="KW-0378">Hydrolase</keyword>
<evidence type="ECO:0000256" key="5">
    <source>
        <dbReference type="ARBA" id="ARBA00022729"/>
    </source>
</evidence>
<dbReference type="GO" id="GO:0004190">
    <property type="term" value="F:aspartic-type endopeptidase activity"/>
    <property type="evidence" value="ECO:0007669"/>
    <property type="project" value="UniProtKB-KW"/>
</dbReference>
<dbReference type="FunFam" id="2.40.70.10:FF:000012">
    <property type="entry name" value="Aspartyl protease family protein 1"/>
    <property type="match status" value="1"/>
</dbReference>
<feature type="active site" evidence="11">
    <location>
        <position position="119"/>
    </location>
</feature>
<evidence type="ECO:0000256" key="8">
    <source>
        <dbReference type="ARBA" id="ARBA00023136"/>
    </source>
</evidence>
<comment type="caution">
    <text evidence="15">The sequence shown here is derived from an EMBL/GenBank/DDBJ whole genome shotgun (WGS) entry which is preliminary data.</text>
</comment>
<dbReference type="InterPro" id="IPR033121">
    <property type="entry name" value="PEPTIDASE_A1"/>
</dbReference>
<dbReference type="PANTHER" id="PTHR13683">
    <property type="entry name" value="ASPARTYL PROTEASES"/>
    <property type="match status" value="1"/>
</dbReference>
<keyword evidence="4 12" id="KW-0645">Protease</keyword>
<sequence length="517" mass="57169">MQSLFLIFITFLSINFIKHCCATVFTFKMHHRFSDPVKKWSESVNNKLFANGFPDIGSVEYYSQLAEYDRVFRGRRLLGDQRLTFSDGNSSLQLTSLSYLHYTMVSLGTPSQKFLVALDTGSDLFWVPCECSSCASIDNIPYSSIFNMSIYDPKQSSTSKKVSCNHRMCTASCPGSGTVGTCPYSSSYISSQTSTSGILIEDYLHMETDDSDAKIVNAFVTFGCGQVQSGSFLHSAAPNGLFGLGMEKISVPSLLAREGYIADSFSMCFGYDGNGRISFGDKGSVDQEETPFKFDASNPTYIITATKIRVGDSLINSSFTALFDSGTSFTHLAEPHYTRLTKMFDAQTKDPRRLTDKKIPFEYCYALSPEANISLVPDISLIMKGGRLFSIFSPVIVLHTHPEPIYCLAMLKSAGMSIIGQNFMTGYRIVFDREKLVLGWKKSGCYDIDNSATFTSKPLNTDPVPHAVAAGLEGEGNRTRVQSSAASSHSTTFCYSTYSFLFRTIHSFFVVILLPFV</sequence>
<keyword evidence="3" id="KW-1003">Cell membrane</keyword>
<evidence type="ECO:0000256" key="6">
    <source>
        <dbReference type="ARBA" id="ARBA00022750"/>
    </source>
</evidence>
<evidence type="ECO:0000256" key="2">
    <source>
        <dbReference type="ARBA" id="ARBA00007447"/>
    </source>
</evidence>
<feature type="chain" id="PRO_5042142989" description="Peptidase A1 domain-containing protein" evidence="13">
    <location>
        <begin position="23"/>
        <end position="517"/>
    </location>
</feature>
<evidence type="ECO:0000256" key="12">
    <source>
        <dbReference type="RuleBase" id="RU000454"/>
    </source>
</evidence>
<dbReference type="PROSITE" id="PS51767">
    <property type="entry name" value="PEPTIDASE_A1"/>
    <property type="match status" value="1"/>
</dbReference>
<keyword evidence="8" id="KW-0472">Membrane</keyword>
<keyword evidence="9" id="KW-0325">Glycoprotein</keyword>
<dbReference type="AlphaFoldDB" id="A0AAD5GES6"/>
<feature type="domain" description="Peptidase A1" evidence="14">
    <location>
        <begin position="101"/>
        <end position="441"/>
    </location>
</feature>
<keyword evidence="5 13" id="KW-0732">Signal</keyword>
<evidence type="ECO:0000259" key="14">
    <source>
        <dbReference type="PROSITE" id="PS51767"/>
    </source>
</evidence>
<evidence type="ECO:0000313" key="15">
    <source>
        <dbReference type="EMBL" id="KAI7739677.1"/>
    </source>
</evidence>
<reference evidence="15" key="1">
    <citation type="submission" date="2022-06" db="EMBL/GenBank/DDBJ databases">
        <title>Uncovering the hologenomic basis of an extraordinary plant invasion.</title>
        <authorList>
            <person name="Bieker V.C."/>
            <person name="Martin M.D."/>
            <person name="Gilbert T."/>
            <person name="Hodgins K."/>
            <person name="Battlay P."/>
            <person name="Petersen B."/>
            <person name="Wilson J."/>
        </authorList>
    </citation>
    <scope>NUCLEOTIDE SEQUENCE</scope>
    <source>
        <strain evidence="15">AA19_3_7</strain>
        <tissue evidence="15">Leaf</tissue>
    </source>
</reference>
<dbReference type="FunFam" id="2.40.70.10:FF:000014">
    <property type="entry name" value="Aspartyl protease family protein 1"/>
    <property type="match status" value="1"/>
</dbReference>
<evidence type="ECO:0000313" key="16">
    <source>
        <dbReference type="Proteomes" id="UP001206925"/>
    </source>
</evidence>
<dbReference type="InterPro" id="IPR032799">
    <property type="entry name" value="TAXi_C"/>
</dbReference>
<dbReference type="InterPro" id="IPR001461">
    <property type="entry name" value="Aspartic_peptidase_A1"/>
</dbReference>
<dbReference type="SUPFAM" id="SSF50630">
    <property type="entry name" value="Acid proteases"/>
    <property type="match status" value="1"/>
</dbReference>
<dbReference type="InterPro" id="IPR032861">
    <property type="entry name" value="TAXi_N"/>
</dbReference>
<dbReference type="PRINTS" id="PR00792">
    <property type="entry name" value="PEPSIN"/>
</dbReference>
<dbReference type="PROSITE" id="PS00141">
    <property type="entry name" value="ASP_PROTEASE"/>
    <property type="match status" value="2"/>
</dbReference>
<organism evidence="15 16">
    <name type="scientific">Ambrosia artemisiifolia</name>
    <name type="common">Common ragweed</name>
    <dbReference type="NCBI Taxonomy" id="4212"/>
    <lineage>
        <taxon>Eukaryota</taxon>
        <taxon>Viridiplantae</taxon>
        <taxon>Streptophyta</taxon>
        <taxon>Embryophyta</taxon>
        <taxon>Tracheophyta</taxon>
        <taxon>Spermatophyta</taxon>
        <taxon>Magnoliopsida</taxon>
        <taxon>eudicotyledons</taxon>
        <taxon>Gunneridae</taxon>
        <taxon>Pentapetalae</taxon>
        <taxon>asterids</taxon>
        <taxon>campanulids</taxon>
        <taxon>Asterales</taxon>
        <taxon>Asteraceae</taxon>
        <taxon>Asteroideae</taxon>
        <taxon>Heliantheae alliance</taxon>
        <taxon>Heliantheae</taxon>
        <taxon>Ambrosia</taxon>
    </lineage>
</organism>
<comment type="similarity">
    <text evidence="2 12">Belongs to the peptidase A1 family.</text>
</comment>
<feature type="signal peptide" evidence="13">
    <location>
        <begin position="1"/>
        <end position="22"/>
    </location>
</feature>
<evidence type="ECO:0000256" key="3">
    <source>
        <dbReference type="ARBA" id="ARBA00022475"/>
    </source>
</evidence>
<keyword evidence="10" id="KW-0449">Lipoprotein</keyword>
<dbReference type="Proteomes" id="UP001206925">
    <property type="component" value="Unassembled WGS sequence"/>
</dbReference>